<comment type="catalytic activity">
    <reaction evidence="21">
        <text>dodecanoyl-CoA + oxidized [electron-transfer flavoprotein] + H(+) = (2E)-dodecenoyl-CoA + reduced [electron-transfer flavoprotein]</text>
        <dbReference type="Rhea" id="RHEA:47296"/>
        <dbReference type="Rhea" id="RHEA-COMP:10685"/>
        <dbReference type="Rhea" id="RHEA-COMP:10686"/>
        <dbReference type="ChEBI" id="CHEBI:15378"/>
        <dbReference type="ChEBI" id="CHEBI:57330"/>
        <dbReference type="ChEBI" id="CHEBI:57375"/>
        <dbReference type="ChEBI" id="CHEBI:57692"/>
        <dbReference type="ChEBI" id="CHEBI:58307"/>
    </reaction>
    <physiologicalReaction direction="left-to-right" evidence="21">
        <dbReference type="Rhea" id="RHEA:47297"/>
    </physiologicalReaction>
</comment>
<keyword evidence="15" id="KW-0496">Mitochondrion</keyword>
<keyword evidence="38" id="KW-1185">Reference proteome</keyword>
<evidence type="ECO:0000256" key="18">
    <source>
        <dbReference type="ARBA" id="ARBA00040902"/>
    </source>
</evidence>
<comment type="subunit">
    <text evidence="20">Homodimer. Homodimerizes after import into the mitochondrion.</text>
</comment>
<dbReference type="PROSITE" id="PS00072">
    <property type="entry name" value="ACYL_COA_DH_1"/>
    <property type="match status" value="1"/>
</dbReference>
<dbReference type="InterPro" id="IPR006091">
    <property type="entry name" value="Acyl-CoA_Oxase/DH_mid-dom"/>
</dbReference>
<dbReference type="Gene3D" id="3.10.129.10">
    <property type="entry name" value="Hotdog Thioesterase"/>
    <property type="match status" value="1"/>
</dbReference>
<evidence type="ECO:0000256" key="23">
    <source>
        <dbReference type="ARBA" id="ARBA00048086"/>
    </source>
</evidence>
<keyword evidence="6" id="KW-0285">Flavoprotein</keyword>
<dbReference type="Pfam" id="PF00685">
    <property type="entry name" value="Sulfotransfer_1"/>
    <property type="match status" value="1"/>
</dbReference>
<feature type="chain" id="PRO_5041272041" description="Very long-chain specific acyl-CoA dehydrogenase, mitochondrial" evidence="28">
    <location>
        <begin position="22"/>
        <end position="1294"/>
    </location>
</feature>
<comment type="subcellular location">
    <subcellularLocation>
        <location evidence="2">Mitochondrion inner membrane</location>
        <topology evidence="2">Peripheral membrane protein</topology>
    </subcellularLocation>
</comment>
<feature type="domain" description="Acyl-CoA dehydrogenase/oxidase N-terminal" evidence="34">
    <location>
        <begin position="364"/>
        <end position="469"/>
    </location>
</feature>
<evidence type="ECO:0000256" key="20">
    <source>
        <dbReference type="ARBA" id="ARBA00046812"/>
    </source>
</evidence>
<evidence type="ECO:0000256" key="7">
    <source>
        <dbReference type="ARBA" id="ARBA00022792"/>
    </source>
</evidence>
<dbReference type="GO" id="GO:0050660">
    <property type="term" value="F:flavin adenine dinucleotide binding"/>
    <property type="evidence" value="ECO:0007669"/>
    <property type="project" value="InterPro"/>
</dbReference>
<evidence type="ECO:0000256" key="22">
    <source>
        <dbReference type="ARBA" id="ARBA00047916"/>
    </source>
</evidence>
<feature type="domain" description="Acyl-CoA dehydrogenase/oxidase C-terminal" evidence="29">
    <location>
        <begin position="587"/>
        <end position="733"/>
    </location>
</feature>
<dbReference type="SUPFAM" id="SSF56645">
    <property type="entry name" value="Acyl-CoA dehydrogenase NM domain-like"/>
    <property type="match status" value="1"/>
</dbReference>
<comment type="catalytic activity">
    <reaction evidence="23">
        <text>tetracosanoyl-CoA + oxidized [electron-transfer flavoprotein] + H(+) = (2E)-tetracosenoyl-CoA + reduced [electron-transfer flavoprotein]</text>
        <dbReference type="Rhea" id="RHEA:47232"/>
        <dbReference type="Rhea" id="RHEA-COMP:10685"/>
        <dbReference type="Rhea" id="RHEA-COMP:10686"/>
        <dbReference type="ChEBI" id="CHEBI:15378"/>
        <dbReference type="ChEBI" id="CHEBI:57692"/>
        <dbReference type="ChEBI" id="CHEBI:58307"/>
        <dbReference type="ChEBI" id="CHEBI:65052"/>
        <dbReference type="ChEBI" id="CHEBI:74693"/>
    </reaction>
    <physiologicalReaction direction="left-to-right" evidence="23">
        <dbReference type="Rhea" id="RHEA:47233"/>
    </physiologicalReaction>
</comment>
<evidence type="ECO:0000256" key="12">
    <source>
        <dbReference type="ARBA" id="ARBA00022990"/>
    </source>
</evidence>
<evidence type="ECO:0000256" key="3">
    <source>
        <dbReference type="ARBA" id="ARBA00005198"/>
    </source>
</evidence>
<dbReference type="Pfam" id="PF21343">
    <property type="entry name" value="ACAD9-ACADV_C"/>
    <property type="match status" value="1"/>
</dbReference>
<comment type="caution">
    <text evidence="37">The sequence shown here is derived from an EMBL/GenBank/DDBJ whole genome shotgun (WGS) entry which is preliminary data.</text>
</comment>
<keyword evidence="8" id="KW-0702">S-nitrosylation</keyword>
<evidence type="ECO:0000256" key="10">
    <source>
        <dbReference type="ARBA" id="ARBA00022832"/>
    </source>
</evidence>
<evidence type="ECO:0000313" key="38">
    <source>
        <dbReference type="Proteomes" id="UP001175271"/>
    </source>
</evidence>
<evidence type="ECO:0000259" key="32">
    <source>
        <dbReference type="Pfam" id="PF02036"/>
    </source>
</evidence>
<evidence type="ECO:0000256" key="25">
    <source>
        <dbReference type="ARBA" id="ARBA00049050"/>
    </source>
</evidence>
<proteinExistence type="inferred from homology"/>
<keyword evidence="14" id="KW-0443">Lipid metabolism</keyword>
<evidence type="ECO:0000256" key="26">
    <source>
        <dbReference type="ARBA" id="ARBA00049140"/>
    </source>
</evidence>
<dbReference type="CDD" id="cd01161">
    <property type="entry name" value="VLCAD"/>
    <property type="match status" value="1"/>
</dbReference>
<feature type="domain" description="SCP2" evidence="32">
    <location>
        <begin position="1185"/>
        <end position="1286"/>
    </location>
</feature>
<dbReference type="Pfam" id="PF00441">
    <property type="entry name" value="Acyl-CoA_dh_1"/>
    <property type="match status" value="1"/>
</dbReference>
<evidence type="ECO:0000259" key="33">
    <source>
        <dbReference type="Pfam" id="PF02770"/>
    </source>
</evidence>
<dbReference type="SUPFAM" id="SSF47203">
    <property type="entry name" value="Acyl-CoA dehydrogenase C-terminal domain-like"/>
    <property type="match status" value="1"/>
</dbReference>
<keyword evidence="12" id="KW-0007">Acetylation</keyword>
<dbReference type="InterPro" id="IPR029069">
    <property type="entry name" value="HotDog_dom_sf"/>
</dbReference>
<keyword evidence="13" id="KW-0560">Oxidoreductase</keyword>
<comment type="catalytic activity">
    <reaction evidence="22">
        <text>oxidized [electron-transfer flavoprotein] + hexadecanoyl-CoA + H(+) = (2E)-hexadecenoyl-CoA + reduced [electron-transfer flavoprotein]</text>
        <dbReference type="Rhea" id="RHEA:43448"/>
        <dbReference type="Rhea" id="RHEA-COMP:10685"/>
        <dbReference type="Rhea" id="RHEA-COMP:10686"/>
        <dbReference type="ChEBI" id="CHEBI:15378"/>
        <dbReference type="ChEBI" id="CHEBI:57379"/>
        <dbReference type="ChEBI" id="CHEBI:57692"/>
        <dbReference type="ChEBI" id="CHEBI:58307"/>
        <dbReference type="ChEBI" id="CHEBI:61526"/>
    </reaction>
    <physiologicalReaction direction="left-to-right" evidence="22">
        <dbReference type="Rhea" id="RHEA:43449"/>
    </physiologicalReaction>
</comment>
<gene>
    <name evidence="37" type="ORF">QR680_000161</name>
</gene>
<evidence type="ECO:0000259" key="31">
    <source>
        <dbReference type="Pfam" id="PF01575"/>
    </source>
</evidence>
<comment type="catalytic activity">
    <reaction evidence="27">
        <text>octadecanoyl-CoA + oxidized [electron-transfer flavoprotein] + H(+) = (2E)-octadecenoyl-CoA + reduced [electron-transfer flavoprotein]</text>
        <dbReference type="Rhea" id="RHEA:47240"/>
        <dbReference type="Rhea" id="RHEA-COMP:10685"/>
        <dbReference type="Rhea" id="RHEA-COMP:10686"/>
        <dbReference type="ChEBI" id="CHEBI:15378"/>
        <dbReference type="ChEBI" id="CHEBI:57394"/>
        <dbReference type="ChEBI" id="CHEBI:57692"/>
        <dbReference type="ChEBI" id="CHEBI:58307"/>
        <dbReference type="ChEBI" id="CHEBI:71412"/>
    </reaction>
    <physiologicalReaction direction="left-to-right" evidence="27">
        <dbReference type="Rhea" id="RHEA:47241"/>
    </physiologicalReaction>
</comment>
<evidence type="ECO:0000256" key="9">
    <source>
        <dbReference type="ARBA" id="ARBA00022827"/>
    </source>
</evidence>
<dbReference type="EC" id="1.3.8.9" evidence="17"/>
<dbReference type="GO" id="GO:0005743">
    <property type="term" value="C:mitochondrial inner membrane"/>
    <property type="evidence" value="ECO:0007669"/>
    <property type="project" value="UniProtKB-SubCell"/>
</dbReference>
<dbReference type="Pfam" id="PF01575">
    <property type="entry name" value="MaoC_dehydratas"/>
    <property type="match status" value="1"/>
</dbReference>
<dbReference type="Gene3D" id="2.40.110.10">
    <property type="entry name" value="Butyryl-CoA Dehydrogenase, subunit A, domain 2"/>
    <property type="match status" value="1"/>
</dbReference>
<comment type="similarity">
    <text evidence="4">Belongs to the acyl-CoA dehydrogenase family.</text>
</comment>
<dbReference type="SUPFAM" id="SSF54637">
    <property type="entry name" value="Thioesterase/thiol ester dehydrase-isomerase"/>
    <property type="match status" value="2"/>
</dbReference>
<evidence type="ECO:0000256" key="2">
    <source>
        <dbReference type="ARBA" id="ARBA00004637"/>
    </source>
</evidence>
<feature type="domain" description="Sulfotransferase" evidence="30">
    <location>
        <begin position="68"/>
        <end position="279"/>
    </location>
</feature>
<evidence type="ECO:0000256" key="15">
    <source>
        <dbReference type="ARBA" id="ARBA00023128"/>
    </source>
</evidence>
<feature type="domain" description="Peroxisomal multifunctional enzyme type 2-like N-terminal" evidence="36">
    <location>
        <begin position="918"/>
        <end position="1043"/>
    </location>
</feature>
<evidence type="ECO:0000256" key="6">
    <source>
        <dbReference type="ARBA" id="ARBA00022630"/>
    </source>
</evidence>
<evidence type="ECO:0000256" key="28">
    <source>
        <dbReference type="SAM" id="SignalP"/>
    </source>
</evidence>
<dbReference type="PROSITE" id="PS00073">
    <property type="entry name" value="ACYL_COA_DH_2"/>
    <property type="match status" value="1"/>
</dbReference>
<accession>A0AA39GTM0</accession>
<dbReference type="InterPro" id="IPR049448">
    <property type="entry name" value="ACAD9/ACADV-like_C"/>
</dbReference>
<dbReference type="Gene3D" id="1.20.140.10">
    <property type="entry name" value="Butyryl-CoA Dehydrogenase, subunit A, domain 3"/>
    <property type="match status" value="2"/>
</dbReference>
<dbReference type="Gene3D" id="3.40.50.300">
    <property type="entry name" value="P-loop containing nucleotide triphosphate hydrolases"/>
    <property type="match status" value="1"/>
</dbReference>
<evidence type="ECO:0000313" key="37">
    <source>
        <dbReference type="EMBL" id="KAK0393345.1"/>
    </source>
</evidence>
<dbReference type="Gene3D" id="3.30.1050.10">
    <property type="entry name" value="SCP2 sterol-binding domain"/>
    <property type="match status" value="1"/>
</dbReference>
<evidence type="ECO:0000259" key="30">
    <source>
        <dbReference type="Pfam" id="PF00685"/>
    </source>
</evidence>
<comment type="catalytic activity">
    <reaction evidence="26">
        <text>eicosanoyl-CoA + oxidized [electron-transfer flavoprotein] + H(+) = (2E)-eicosenoyl-CoA + reduced [electron-transfer flavoprotein]</text>
        <dbReference type="Rhea" id="RHEA:47236"/>
        <dbReference type="Rhea" id="RHEA-COMP:10685"/>
        <dbReference type="Rhea" id="RHEA-COMP:10686"/>
        <dbReference type="ChEBI" id="CHEBI:15378"/>
        <dbReference type="ChEBI" id="CHEBI:57380"/>
        <dbReference type="ChEBI" id="CHEBI:57692"/>
        <dbReference type="ChEBI" id="CHEBI:58307"/>
        <dbReference type="ChEBI" id="CHEBI:74691"/>
    </reaction>
    <physiologicalReaction direction="left-to-right" evidence="26">
        <dbReference type="Rhea" id="RHEA:47237"/>
    </physiologicalReaction>
</comment>
<dbReference type="InterPro" id="IPR009100">
    <property type="entry name" value="AcylCoA_DH/oxidase_NM_dom_sf"/>
</dbReference>
<organism evidence="37 38">
    <name type="scientific">Steinernema hermaphroditum</name>
    <dbReference type="NCBI Taxonomy" id="289476"/>
    <lineage>
        <taxon>Eukaryota</taxon>
        <taxon>Metazoa</taxon>
        <taxon>Ecdysozoa</taxon>
        <taxon>Nematoda</taxon>
        <taxon>Chromadorea</taxon>
        <taxon>Rhabditida</taxon>
        <taxon>Tylenchina</taxon>
        <taxon>Panagrolaimomorpha</taxon>
        <taxon>Strongyloidoidea</taxon>
        <taxon>Steinernematidae</taxon>
        <taxon>Steinernema</taxon>
    </lineage>
</organism>
<dbReference type="PANTHER" id="PTHR43884">
    <property type="entry name" value="ACYL-COA DEHYDROGENASE"/>
    <property type="match status" value="1"/>
</dbReference>
<evidence type="ECO:0000259" key="36">
    <source>
        <dbReference type="Pfam" id="PF22622"/>
    </source>
</evidence>
<evidence type="ECO:0000256" key="5">
    <source>
        <dbReference type="ARBA" id="ARBA00022553"/>
    </source>
</evidence>
<keyword evidence="16" id="KW-0472">Membrane</keyword>
<comment type="catalytic activity">
    <reaction evidence="25">
        <text>a very-long-chain 2,3-saturated fatty acyl-CoA + oxidized [electron-transfer flavoprotein] + H(+) = a very-long-chain (2E)-enoyl-CoA + reduced [electron-transfer flavoprotein]</text>
        <dbReference type="Rhea" id="RHEA:19181"/>
        <dbReference type="Rhea" id="RHEA-COMP:10685"/>
        <dbReference type="Rhea" id="RHEA-COMP:10686"/>
        <dbReference type="ChEBI" id="CHEBI:15378"/>
        <dbReference type="ChEBI" id="CHEBI:57692"/>
        <dbReference type="ChEBI" id="CHEBI:58307"/>
        <dbReference type="ChEBI" id="CHEBI:83724"/>
        <dbReference type="ChEBI" id="CHEBI:83728"/>
        <dbReference type="EC" id="1.3.8.9"/>
    </reaction>
    <physiologicalReaction direction="left-to-right" evidence="25">
        <dbReference type="Rhea" id="RHEA:19182"/>
    </physiologicalReaction>
</comment>
<evidence type="ECO:0000256" key="4">
    <source>
        <dbReference type="ARBA" id="ARBA00009347"/>
    </source>
</evidence>
<dbReference type="Pfam" id="PF02036">
    <property type="entry name" value="SCP2"/>
    <property type="match status" value="1"/>
</dbReference>
<evidence type="ECO:0000256" key="8">
    <source>
        <dbReference type="ARBA" id="ARBA00022799"/>
    </source>
</evidence>
<dbReference type="CDD" id="cd03448">
    <property type="entry name" value="HDE_HSD"/>
    <property type="match status" value="1"/>
</dbReference>
<dbReference type="PANTHER" id="PTHR43884:SF11">
    <property type="entry name" value="VERY LONG-CHAIN SPECIFIC ACYL-COA DEHYDROGENASE, MITOCHONDRIAL"/>
    <property type="match status" value="1"/>
</dbReference>
<evidence type="ECO:0000259" key="34">
    <source>
        <dbReference type="Pfam" id="PF02771"/>
    </source>
</evidence>
<dbReference type="GO" id="GO:0000062">
    <property type="term" value="F:fatty-acyl-CoA binding"/>
    <property type="evidence" value="ECO:0007669"/>
    <property type="project" value="TreeGrafter"/>
</dbReference>
<dbReference type="Pfam" id="PF02771">
    <property type="entry name" value="Acyl-CoA_dh_N"/>
    <property type="match status" value="1"/>
</dbReference>
<dbReference type="Proteomes" id="UP001175271">
    <property type="component" value="Unassembled WGS sequence"/>
</dbReference>
<dbReference type="InterPro" id="IPR036250">
    <property type="entry name" value="AcylCo_DH-like_C"/>
</dbReference>
<dbReference type="FunFam" id="1.20.140.10:FF:000008">
    <property type="entry name" value="acyl-CoA dehydrogenase family member 9, mitochondrial"/>
    <property type="match status" value="1"/>
</dbReference>
<dbReference type="GO" id="GO:0006631">
    <property type="term" value="P:fatty acid metabolic process"/>
    <property type="evidence" value="ECO:0007669"/>
    <property type="project" value="UniProtKB-KW"/>
</dbReference>
<evidence type="ECO:0000256" key="17">
    <source>
        <dbReference type="ARBA" id="ARBA00039034"/>
    </source>
</evidence>
<keyword evidence="28" id="KW-0732">Signal</keyword>
<dbReference type="InterPro" id="IPR006089">
    <property type="entry name" value="Acyl-CoA_DH_CS"/>
</dbReference>
<dbReference type="InterPro" id="IPR013786">
    <property type="entry name" value="AcylCoA_DH/ox_N"/>
</dbReference>
<feature type="domain" description="ACAD9/ACADV-like C-terminal" evidence="35">
    <location>
        <begin position="781"/>
        <end position="894"/>
    </location>
</feature>
<dbReference type="InterPro" id="IPR037069">
    <property type="entry name" value="AcylCoA_DH/ox_N_sf"/>
</dbReference>
<comment type="function">
    <text evidence="19">Very long-chain specific acyl-CoA dehydrogenase is one of the acyl-CoA dehydrogenases that catalyze the first step of mitochondrial fatty acid beta-oxidation, an aerobic process breaking down fatty acids into acetyl-CoA and allowing the production of energy from fats. The first step of fatty acid beta-oxidation consists in the removal of one hydrogen from C-2 and C-3 of the straight-chain fatty acyl-CoA thioester, resulting in the formation of trans-2-enoyl-CoA. Among the different mitochondrial acyl-CoA dehydrogenases, very long-chain specific acyl-CoA dehydrogenase acts specifically on acyl-CoAs with saturated 12 to 24 carbons long primary chains.</text>
</comment>
<keyword evidence="9" id="KW-0274">FAD</keyword>
<dbReference type="InterPro" id="IPR036527">
    <property type="entry name" value="SCP2_sterol-bd_dom_sf"/>
</dbReference>
<evidence type="ECO:0000256" key="11">
    <source>
        <dbReference type="ARBA" id="ARBA00022946"/>
    </source>
</evidence>
<feature type="domain" description="MaoC-like" evidence="31">
    <location>
        <begin position="1062"/>
        <end position="1158"/>
    </location>
</feature>
<comment type="cofactor">
    <cofactor evidence="1">
        <name>FAD</name>
        <dbReference type="ChEBI" id="CHEBI:57692"/>
    </cofactor>
</comment>
<evidence type="ECO:0000256" key="24">
    <source>
        <dbReference type="ARBA" id="ARBA00049038"/>
    </source>
</evidence>
<evidence type="ECO:0000256" key="19">
    <source>
        <dbReference type="ARBA" id="ARBA00045422"/>
    </source>
</evidence>
<dbReference type="InterPro" id="IPR003033">
    <property type="entry name" value="SCP2_sterol-bd_dom"/>
</dbReference>
<dbReference type="FunFam" id="2.40.110.10:FF:000006">
    <property type="entry name" value="very long-chain specific acyl-CoA dehydrogenase, mitochondrial"/>
    <property type="match status" value="1"/>
</dbReference>
<protein>
    <recommendedName>
        <fullName evidence="18">Very long-chain specific acyl-CoA dehydrogenase, mitochondrial</fullName>
        <ecNumber evidence="17">1.3.8.9</ecNumber>
    </recommendedName>
</protein>
<dbReference type="InterPro" id="IPR000863">
    <property type="entry name" value="Sulfotransferase_dom"/>
</dbReference>
<keyword evidence="10" id="KW-0276">Fatty acid metabolism</keyword>
<feature type="signal peptide" evidence="28">
    <location>
        <begin position="1"/>
        <end position="21"/>
    </location>
</feature>
<keyword evidence="11" id="KW-0809">Transit peptide</keyword>
<dbReference type="EMBL" id="JAUCMV010000005">
    <property type="protein sequence ID" value="KAK0393345.1"/>
    <property type="molecule type" value="Genomic_DNA"/>
</dbReference>
<dbReference type="InterPro" id="IPR027417">
    <property type="entry name" value="P-loop_NTPase"/>
</dbReference>
<dbReference type="InterPro" id="IPR009075">
    <property type="entry name" value="AcylCo_DH/oxidase_C"/>
</dbReference>
<evidence type="ECO:0000256" key="13">
    <source>
        <dbReference type="ARBA" id="ARBA00023002"/>
    </source>
</evidence>
<dbReference type="GO" id="GO:0018812">
    <property type="term" value="F:3-hydroxyacyl-CoA dehydratase activity"/>
    <property type="evidence" value="ECO:0007669"/>
    <property type="project" value="UniProtKB-ARBA"/>
</dbReference>
<comment type="pathway">
    <text evidence="3">Lipid metabolism; mitochondrial fatty acid beta-oxidation.</text>
</comment>
<dbReference type="InterPro" id="IPR046373">
    <property type="entry name" value="Acyl-CoA_Oxase/DH_mid-dom_sf"/>
</dbReference>
<evidence type="ECO:0000256" key="16">
    <source>
        <dbReference type="ARBA" id="ARBA00023136"/>
    </source>
</evidence>
<evidence type="ECO:0000256" key="27">
    <source>
        <dbReference type="ARBA" id="ARBA00049224"/>
    </source>
</evidence>
<sequence length="1294" mass="143379">MDPMRCKVLLGCLCLSLVVLAQICLIGFGTVGSYKDQETPLPGQYYDSDGLIHSQQTSAERGRYQRMPDCLIIGVRKGGTRALLDAMALHPMIRVARKEVHFFDYNDAYRKGTEWYREQMPFAEAQQLTVEKTPGYFTSELAPERVYKTNPNIKIILILRDPVVRTISDFTQVYYTKKERHKTVPKFENVAFLSNSTAINTLYKPVRNSLYAEHLKRWLKYFNLSQILILDGDRFITDPFSELQKVETFLNLPHQIDMSQFVFNAEKGFFCFRRDAIRQARLLNIKSIMLSRSSAARILYQARSFSLTAGRCAAPAAAKKPEKKASLPQDTDSFCMNLFRGKANLKQVFPYPVDLNDERRETLNMILGGTEKFLEEVNDVVKNDENASIPKEVLAQFAEYGAFGALVPEEYEGAGLNNTQMARLAEVVGSHDLGLGVVMGAHQSIGYKGVLLYGNEEQKQKYLPDLATGRKFAAFCLTEPSSGSDANSIRSRAVLSPDGKHYILNGSKIWISNGGFAEVFTVFAQTPVELPDGSVKDKVSAFVVERGFGGVTSGPPEKKMGIKGSNTAEVYFENVKIPVENMLGAKGEGFKVAMNILNNGRFGIPAAMTGAMKHCIQKTIEHITTRTQFGRKLEEFGNVQEKLTDMIVRHYATESIVYMLAANMDRGIQEYQLEAAIGKVMGSENAWIVCDNAIQLHGGMGFMKECGLERVLRDIRIFRIFEGANDVMRLFIGLTGMQHAGKHLQHTVKQVSSGNVSALFGEVMRRASRSTGGDFSSVVHPSLKSSAALADAAIAHFGKTVETLLTKHRKNIIDRQYEVSRVAQAAIDIYSMIAVLSRCTRTLNSAGGDQNHEQQIAELFVRQASRRAIEQLKEADGATLDDLPYITSIAKDCLTRSCCVLQMDPALAKTYKPEDACFNYTQRDAIIYALGVGAELKDDLKFLYENHDDFQVLPTYVVAPGLTANCITSCPGIEFDLARILHGEQYIEVYEPLPADAELRTECRIVDVLDKGSGALILSNLTTYDNNSGKKLCMQQFATFQVGSGKFGGDKTCPAEKKCVPIPDRAPDAIVEQKTSVDQAAIYRMSGDLNPLHVDPMFAKMSGFKQPILHGLCTMGFSTRHVLKTFANNDVSKFKAIKVRFSSPVKETGKVVISNGHMDLTDASQQNTEAKSCGVELRSQAIFDTIAEELPKQKGIVQRVKGIIVYDITKNGKHVHHFTLDLMNGNGAVYKGEPKNAATANATVVVDDDDFMKLSAGELDSTKAYMTGKLKVKGNVMMLQKLQGLMGGLRKSKL</sequence>
<dbReference type="GO" id="GO:0008146">
    <property type="term" value="F:sulfotransferase activity"/>
    <property type="evidence" value="ECO:0007669"/>
    <property type="project" value="InterPro"/>
</dbReference>
<keyword evidence="7" id="KW-0999">Mitochondrion inner membrane</keyword>
<dbReference type="FunFam" id="1.10.540.10:FF:000001">
    <property type="entry name" value="Very long-chain-specific acyl-CoA dehydrogenase, mitochondrial"/>
    <property type="match status" value="1"/>
</dbReference>
<dbReference type="GO" id="GO:0017099">
    <property type="term" value="F:very-long-chain fatty acyl-CoA dehydrogenase activity"/>
    <property type="evidence" value="ECO:0007669"/>
    <property type="project" value="UniProtKB-EC"/>
</dbReference>
<comment type="catalytic activity">
    <reaction evidence="24">
        <text>tetradecanoyl-CoA + oxidized [electron-transfer flavoprotein] + H(+) = (2E)-tetradecenoyl-CoA + reduced [electron-transfer flavoprotein]</text>
        <dbReference type="Rhea" id="RHEA:47316"/>
        <dbReference type="Rhea" id="RHEA-COMP:10685"/>
        <dbReference type="Rhea" id="RHEA-COMP:10686"/>
        <dbReference type="ChEBI" id="CHEBI:15378"/>
        <dbReference type="ChEBI" id="CHEBI:57385"/>
        <dbReference type="ChEBI" id="CHEBI:57692"/>
        <dbReference type="ChEBI" id="CHEBI:58307"/>
        <dbReference type="ChEBI" id="CHEBI:61405"/>
    </reaction>
    <physiologicalReaction direction="left-to-right" evidence="24">
        <dbReference type="Rhea" id="RHEA:47317"/>
    </physiologicalReaction>
</comment>
<dbReference type="SUPFAM" id="SSF52540">
    <property type="entry name" value="P-loop containing nucleoside triphosphate hydrolases"/>
    <property type="match status" value="1"/>
</dbReference>
<dbReference type="Pfam" id="PF22622">
    <property type="entry name" value="MFE-2_hydrat-2_N"/>
    <property type="match status" value="1"/>
</dbReference>
<dbReference type="InterPro" id="IPR054357">
    <property type="entry name" value="MFE-2_N"/>
</dbReference>
<evidence type="ECO:0000256" key="1">
    <source>
        <dbReference type="ARBA" id="ARBA00001974"/>
    </source>
</evidence>
<dbReference type="InterPro" id="IPR002539">
    <property type="entry name" value="MaoC-like_dom"/>
</dbReference>
<dbReference type="SUPFAM" id="SSF55718">
    <property type="entry name" value="SCP-like"/>
    <property type="match status" value="1"/>
</dbReference>
<keyword evidence="5" id="KW-0597">Phosphoprotein</keyword>
<evidence type="ECO:0000259" key="29">
    <source>
        <dbReference type="Pfam" id="PF00441"/>
    </source>
</evidence>
<reference evidence="37" key="1">
    <citation type="submission" date="2023-06" db="EMBL/GenBank/DDBJ databases">
        <title>Genomic analysis of the entomopathogenic nematode Steinernema hermaphroditum.</title>
        <authorList>
            <person name="Schwarz E.M."/>
            <person name="Heppert J.K."/>
            <person name="Baniya A."/>
            <person name="Schwartz H.T."/>
            <person name="Tan C.-H."/>
            <person name="Antoshechkin I."/>
            <person name="Sternberg P.W."/>
            <person name="Goodrich-Blair H."/>
            <person name="Dillman A.R."/>
        </authorList>
    </citation>
    <scope>NUCLEOTIDE SEQUENCE</scope>
    <source>
        <strain evidence="37">PS9179</strain>
        <tissue evidence="37">Whole animal</tissue>
    </source>
</reference>
<evidence type="ECO:0000256" key="14">
    <source>
        <dbReference type="ARBA" id="ARBA00023098"/>
    </source>
</evidence>
<feature type="domain" description="Acyl-CoA oxidase/dehydrogenase middle" evidence="33">
    <location>
        <begin position="474"/>
        <end position="575"/>
    </location>
</feature>
<dbReference type="Pfam" id="PF02770">
    <property type="entry name" value="Acyl-CoA_dh_M"/>
    <property type="match status" value="1"/>
</dbReference>
<name>A0AA39GTM0_9BILA</name>
<dbReference type="Gene3D" id="1.10.540.10">
    <property type="entry name" value="Acyl-CoA dehydrogenase/oxidase, N-terminal domain"/>
    <property type="match status" value="1"/>
</dbReference>
<evidence type="ECO:0000256" key="21">
    <source>
        <dbReference type="ARBA" id="ARBA00047893"/>
    </source>
</evidence>
<evidence type="ECO:0000259" key="35">
    <source>
        <dbReference type="Pfam" id="PF21343"/>
    </source>
</evidence>